<proteinExistence type="predicted"/>
<dbReference type="GeneID" id="70182174"/>
<sequence length="70" mass="7782">MLVSSTIKHHRTAVRSSSPMERDSSVGRIPSDKETLKGGSINNEVHLFVSLPCPSPGAFAYLPRRERENF</sequence>
<comment type="caution">
    <text evidence="2">The sequence shown here is derived from an EMBL/GenBank/DDBJ whole genome shotgun (WGS) entry which is preliminary data.</text>
</comment>
<keyword evidence="3" id="KW-1185">Reference proteome</keyword>
<dbReference type="RefSeq" id="XP_046016291.1">
    <property type="nucleotide sequence ID" value="XM_046152628.1"/>
</dbReference>
<dbReference type="Proteomes" id="UP000756346">
    <property type="component" value="Unassembled WGS sequence"/>
</dbReference>
<name>A0A9P8YFQ6_9PEZI</name>
<accession>A0A9P8YFQ6</accession>
<organism evidence="2 3">
    <name type="scientific">Microdochium trichocladiopsis</name>
    <dbReference type="NCBI Taxonomy" id="1682393"/>
    <lineage>
        <taxon>Eukaryota</taxon>
        <taxon>Fungi</taxon>
        <taxon>Dikarya</taxon>
        <taxon>Ascomycota</taxon>
        <taxon>Pezizomycotina</taxon>
        <taxon>Sordariomycetes</taxon>
        <taxon>Xylariomycetidae</taxon>
        <taxon>Xylariales</taxon>
        <taxon>Microdochiaceae</taxon>
        <taxon>Microdochium</taxon>
    </lineage>
</organism>
<dbReference type="AlphaFoldDB" id="A0A9P8YFQ6"/>
<protein>
    <submittedName>
        <fullName evidence="2">Uncharacterized protein</fullName>
    </submittedName>
</protein>
<feature type="region of interest" description="Disordered" evidence="1">
    <location>
        <begin position="1"/>
        <end position="37"/>
    </location>
</feature>
<evidence type="ECO:0000313" key="2">
    <source>
        <dbReference type="EMBL" id="KAH7037170.1"/>
    </source>
</evidence>
<dbReference type="EMBL" id="JAGTJQ010000002">
    <property type="protein sequence ID" value="KAH7037170.1"/>
    <property type="molecule type" value="Genomic_DNA"/>
</dbReference>
<gene>
    <name evidence="2" type="ORF">B0I36DRAFT_313459</name>
</gene>
<evidence type="ECO:0000256" key="1">
    <source>
        <dbReference type="SAM" id="MobiDB-lite"/>
    </source>
</evidence>
<reference evidence="2" key="1">
    <citation type="journal article" date="2021" name="Nat. Commun.">
        <title>Genetic determinants of endophytism in the Arabidopsis root mycobiome.</title>
        <authorList>
            <person name="Mesny F."/>
            <person name="Miyauchi S."/>
            <person name="Thiergart T."/>
            <person name="Pickel B."/>
            <person name="Atanasova L."/>
            <person name="Karlsson M."/>
            <person name="Huettel B."/>
            <person name="Barry K.W."/>
            <person name="Haridas S."/>
            <person name="Chen C."/>
            <person name="Bauer D."/>
            <person name="Andreopoulos W."/>
            <person name="Pangilinan J."/>
            <person name="LaButti K."/>
            <person name="Riley R."/>
            <person name="Lipzen A."/>
            <person name="Clum A."/>
            <person name="Drula E."/>
            <person name="Henrissat B."/>
            <person name="Kohler A."/>
            <person name="Grigoriev I.V."/>
            <person name="Martin F.M."/>
            <person name="Hacquard S."/>
        </authorList>
    </citation>
    <scope>NUCLEOTIDE SEQUENCE</scope>
    <source>
        <strain evidence="2">MPI-CAGE-CH-0230</strain>
    </source>
</reference>
<feature type="compositionally biased region" description="Basic and acidic residues" evidence="1">
    <location>
        <begin position="20"/>
        <end position="36"/>
    </location>
</feature>
<evidence type="ECO:0000313" key="3">
    <source>
        <dbReference type="Proteomes" id="UP000756346"/>
    </source>
</evidence>